<dbReference type="RefSeq" id="WP_380037148.1">
    <property type="nucleotide sequence ID" value="NZ_JBHSEH010000005.1"/>
</dbReference>
<name>A0ABV8XLN5_9DEIO</name>
<accession>A0ABV8XLN5</accession>
<gene>
    <name evidence="1" type="ORF">ACFOZ9_05190</name>
</gene>
<organism evidence="1 2">
    <name type="scientific">Deinococcus navajonensis</name>
    <dbReference type="NCBI Taxonomy" id="309884"/>
    <lineage>
        <taxon>Bacteria</taxon>
        <taxon>Thermotogati</taxon>
        <taxon>Deinococcota</taxon>
        <taxon>Deinococci</taxon>
        <taxon>Deinococcales</taxon>
        <taxon>Deinococcaceae</taxon>
        <taxon>Deinococcus</taxon>
    </lineage>
</organism>
<protein>
    <submittedName>
        <fullName evidence="1">Uncharacterized protein</fullName>
    </submittedName>
</protein>
<keyword evidence="2" id="KW-1185">Reference proteome</keyword>
<dbReference type="EMBL" id="JBHSEH010000005">
    <property type="protein sequence ID" value="MFC4425598.1"/>
    <property type="molecule type" value="Genomic_DNA"/>
</dbReference>
<evidence type="ECO:0000313" key="1">
    <source>
        <dbReference type="EMBL" id="MFC4425598.1"/>
    </source>
</evidence>
<proteinExistence type="predicted"/>
<reference evidence="2" key="1">
    <citation type="journal article" date="2019" name="Int. J. Syst. Evol. Microbiol.">
        <title>The Global Catalogue of Microorganisms (GCM) 10K type strain sequencing project: providing services to taxonomists for standard genome sequencing and annotation.</title>
        <authorList>
            <consortium name="The Broad Institute Genomics Platform"/>
            <consortium name="The Broad Institute Genome Sequencing Center for Infectious Disease"/>
            <person name="Wu L."/>
            <person name="Ma J."/>
        </authorList>
    </citation>
    <scope>NUCLEOTIDE SEQUENCE [LARGE SCALE GENOMIC DNA]</scope>
    <source>
        <strain evidence="2">CCUG 56029</strain>
    </source>
</reference>
<dbReference type="Proteomes" id="UP001595998">
    <property type="component" value="Unassembled WGS sequence"/>
</dbReference>
<evidence type="ECO:0000313" key="2">
    <source>
        <dbReference type="Proteomes" id="UP001595998"/>
    </source>
</evidence>
<sequence length="417" mass="46301">MGEAKRRKQLGLMPEVHAFEALMNHDGAVTLVRAPEDASLRAQIEGALRASQPYGPAWDSEYRTAYVMAGRADRFLETAEDVQAVAVPPHRRFGGELVLGKPAQRDGLSFPVDGGHIRLRAQQHSFDGGRWDSFPANPDPRRALEFLMQHPAVNLTGEQVATFLAEHWAEGRIDVTPEPPEDLLEALETVTREFHGETPEEWETSHRELLGQEDAPVPVARRLVLDLRRPAPLHSPLSMAFAVHGNVEFHPDTARSTYTLDGELWHPYGDSDAEGQADELHPDLAQFFDVETATVTVHADGRVEWDQDAIPEQHADHLRTDLREATGAGQEAAWAAWTDDLLRSTFDHELDIPEGAALPVPQAVRLDIPLDALDDPDPLAQTFMESEVTFDGETWRDLYDEEVPEELQPFAAGSGAN</sequence>
<comment type="caution">
    <text evidence="1">The sequence shown here is derived from an EMBL/GenBank/DDBJ whole genome shotgun (WGS) entry which is preliminary data.</text>
</comment>